<feature type="compositionally biased region" description="Polar residues" evidence="1">
    <location>
        <begin position="1"/>
        <end position="16"/>
    </location>
</feature>
<protein>
    <recommendedName>
        <fullName evidence="4">DUF883 domain-containing protein</fullName>
    </recommendedName>
</protein>
<accession>A0ABT0U406</accession>
<name>A0ABT0U406_9BACT</name>
<keyword evidence="3" id="KW-1185">Reference proteome</keyword>
<feature type="region of interest" description="Disordered" evidence="1">
    <location>
        <begin position="1"/>
        <end position="29"/>
    </location>
</feature>
<evidence type="ECO:0000256" key="1">
    <source>
        <dbReference type="SAM" id="MobiDB-lite"/>
    </source>
</evidence>
<dbReference type="EMBL" id="JAMQBK010000036">
    <property type="protein sequence ID" value="MCM2371653.1"/>
    <property type="molecule type" value="Genomic_DNA"/>
</dbReference>
<reference evidence="2 3" key="1">
    <citation type="journal article" date="2022" name="Syst. Appl. Microbiol.">
        <title>Rhodopirellula aestuarii sp. nov., a novel member of the genus Rhodopirellula isolated from brackish sediments collected in the Tagus River estuary, Portugal.</title>
        <authorList>
            <person name="Vitorino I.R."/>
            <person name="Klimek D."/>
            <person name="Calusinska M."/>
            <person name="Lobo-da-Cunha A."/>
            <person name="Vasconcelos V."/>
            <person name="Lage O.M."/>
        </authorList>
    </citation>
    <scope>NUCLEOTIDE SEQUENCE [LARGE SCALE GENOMIC DNA]</scope>
    <source>
        <strain evidence="2 3">ICT_H3.1</strain>
    </source>
</reference>
<gene>
    <name evidence="2" type="ORF">NB063_13660</name>
</gene>
<evidence type="ECO:0000313" key="3">
    <source>
        <dbReference type="Proteomes" id="UP001202961"/>
    </source>
</evidence>
<dbReference type="Proteomes" id="UP001202961">
    <property type="component" value="Unassembled WGS sequence"/>
</dbReference>
<proteinExistence type="predicted"/>
<comment type="caution">
    <text evidence="2">The sequence shown here is derived from an EMBL/GenBank/DDBJ whole genome shotgun (WGS) entry which is preliminary data.</text>
</comment>
<sequence>MSQPTQTASQQRNVSDQARDTANRVAVNASEAAQDAARHFVSEPAQDLFSLAKQYARENPDVAACWAFGLGVVVGWKLKP</sequence>
<evidence type="ECO:0000313" key="2">
    <source>
        <dbReference type="EMBL" id="MCM2371653.1"/>
    </source>
</evidence>
<organism evidence="2 3">
    <name type="scientific">Aporhodopirellula aestuarii</name>
    <dbReference type="NCBI Taxonomy" id="2950107"/>
    <lineage>
        <taxon>Bacteria</taxon>
        <taxon>Pseudomonadati</taxon>
        <taxon>Planctomycetota</taxon>
        <taxon>Planctomycetia</taxon>
        <taxon>Pirellulales</taxon>
        <taxon>Pirellulaceae</taxon>
        <taxon>Aporhodopirellula</taxon>
    </lineage>
</organism>
<dbReference type="RefSeq" id="WP_250929287.1">
    <property type="nucleotide sequence ID" value="NZ_JAMQBK010000036.1"/>
</dbReference>
<evidence type="ECO:0008006" key="4">
    <source>
        <dbReference type="Google" id="ProtNLM"/>
    </source>
</evidence>